<dbReference type="HOGENOM" id="CLU_018668_2_1_9"/>
<keyword evidence="3" id="KW-0136">Cellulose degradation</keyword>
<evidence type="ECO:0000256" key="5">
    <source>
        <dbReference type="ARBA" id="ARBA00023295"/>
    </source>
</evidence>
<evidence type="ECO:0000256" key="3">
    <source>
        <dbReference type="ARBA" id="ARBA00023001"/>
    </source>
</evidence>
<dbReference type="Pfam" id="PF00150">
    <property type="entry name" value="Cellulase"/>
    <property type="match status" value="1"/>
</dbReference>
<evidence type="ECO:0000256" key="4">
    <source>
        <dbReference type="ARBA" id="ARBA00023277"/>
    </source>
</evidence>
<dbReference type="InterPro" id="IPR017853">
    <property type="entry name" value="GH"/>
</dbReference>
<dbReference type="PANTHER" id="PTHR31297">
    <property type="entry name" value="GLUCAN ENDO-1,6-BETA-GLUCOSIDASE B"/>
    <property type="match status" value="1"/>
</dbReference>
<dbReference type="STRING" id="411473.RUMCAL_00942"/>
<evidence type="ECO:0000256" key="8">
    <source>
        <dbReference type="SAM" id="SignalP"/>
    </source>
</evidence>
<keyword evidence="4" id="KW-0119">Carbohydrate metabolism</keyword>
<evidence type="ECO:0000256" key="6">
    <source>
        <dbReference type="ARBA" id="ARBA00023326"/>
    </source>
</evidence>
<dbReference type="InterPro" id="IPR050386">
    <property type="entry name" value="Glycosyl_hydrolase_5"/>
</dbReference>
<feature type="chain" id="PRO_5039637968" evidence="8">
    <location>
        <begin position="22"/>
        <end position="602"/>
    </location>
</feature>
<reference evidence="10 11" key="1">
    <citation type="submission" date="2013-07" db="EMBL/GenBank/DDBJ databases">
        <authorList>
            <person name="Weinstock G."/>
            <person name="Sodergren E."/>
            <person name="Wylie T."/>
            <person name="Fulton L."/>
            <person name="Fulton R."/>
            <person name="Fronick C."/>
            <person name="O'Laughlin M."/>
            <person name="Godfrey J."/>
            <person name="Miner T."/>
            <person name="Herter B."/>
            <person name="Appelbaum E."/>
            <person name="Cordes M."/>
            <person name="Lek S."/>
            <person name="Wollam A."/>
            <person name="Pepin K.H."/>
            <person name="Palsikar V.B."/>
            <person name="Mitreva M."/>
            <person name="Wilson R.K."/>
        </authorList>
    </citation>
    <scope>NUCLEOTIDE SEQUENCE [LARGE SCALE GENOMIC DNA]</scope>
    <source>
        <strain evidence="10 11">ATCC 27760</strain>
    </source>
</reference>
<evidence type="ECO:0000259" key="9">
    <source>
        <dbReference type="Pfam" id="PF00150"/>
    </source>
</evidence>
<dbReference type="SUPFAM" id="SSF51445">
    <property type="entry name" value="(Trans)glycosidases"/>
    <property type="match status" value="1"/>
</dbReference>
<comment type="similarity">
    <text evidence="1 7">Belongs to the glycosyl hydrolase 5 (cellulase A) family.</text>
</comment>
<dbReference type="GO" id="GO:0005576">
    <property type="term" value="C:extracellular region"/>
    <property type="evidence" value="ECO:0007669"/>
    <property type="project" value="TreeGrafter"/>
</dbReference>
<keyword evidence="6" id="KW-0624">Polysaccharide degradation</keyword>
<evidence type="ECO:0000256" key="2">
    <source>
        <dbReference type="ARBA" id="ARBA00022801"/>
    </source>
</evidence>
<protein>
    <submittedName>
        <fullName evidence="10">Cellulase</fullName>
    </submittedName>
</protein>
<feature type="domain" description="Glycoside hydrolase family 5" evidence="9">
    <location>
        <begin position="79"/>
        <end position="393"/>
    </location>
</feature>
<feature type="signal peptide" evidence="8">
    <location>
        <begin position="1"/>
        <end position="21"/>
    </location>
</feature>
<dbReference type="GO" id="GO:0008422">
    <property type="term" value="F:beta-glucosidase activity"/>
    <property type="evidence" value="ECO:0007669"/>
    <property type="project" value="TreeGrafter"/>
</dbReference>
<evidence type="ECO:0000256" key="7">
    <source>
        <dbReference type="RuleBase" id="RU361153"/>
    </source>
</evidence>
<evidence type="ECO:0000256" key="1">
    <source>
        <dbReference type="ARBA" id="ARBA00005641"/>
    </source>
</evidence>
<dbReference type="PROSITE" id="PS51257">
    <property type="entry name" value="PROKAR_LIPOPROTEIN"/>
    <property type="match status" value="1"/>
</dbReference>
<dbReference type="GO" id="GO:0030245">
    <property type="term" value="P:cellulose catabolic process"/>
    <property type="evidence" value="ECO:0007669"/>
    <property type="project" value="UniProtKB-KW"/>
</dbReference>
<evidence type="ECO:0000313" key="11">
    <source>
        <dbReference type="Proteomes" id="UP000016662"/>
    </source>
</evidence>
<gene>
    <name evidence="10" type="ORF">RUMCAL_00942</name>
</gene>
<dbReference type="Gene3D" id="3.20.20.80">
    <property type="entry name" value="Glycosidases"/>
    <property type="match status" value="1"/>
</dbReference>
<dbReference type="RefSeq" id="WP_021682402.1">
    <property type="nucleotide sequence ID" value="NZ_KI260415.1"/>
</dbReference>
<proteinExistence type="inferred from homology"/>
<dbReference type="eggNOG" id="COG2730">
    <property type="taxonomic scope" value="Bacteria"/>
</dbReference>
<accession>U2KDU4</accession>
<organism evidence="10 11">
    <name type="scientific">Ruminococcus callidus ATCC 27760</name>
    <dbReference type="NCBI Taxonomy" id="411473"/>
    <lineage>
        <taxon>Bacteria</taxon>
        <taxon>Bacillati</taxon>
        <taxon>Bacillota</taxon>
        <taxon>Clostridia</taxon>
        <taxon>Eubacteriales</taxon>
        <taxon>Oscillospiraceae</taxon>
        <taxon>Ruminococcus</taxon>
    </lineage>
</organism>
<keyword evidence="2 7" id="KW-0378">Hydrolase</keyword>
<dbReference type="AlphaFoldDB" id="U2KDU4"/>
<name>U2KDU4_9FIRM</name>
<comment type="caution">
    <text evidence="10">The sequence shown here is derived from an EMBL/GenBank/DDBJ whole genome shotgun (WGS) entry which is preliminary data.</text>
</comment>
<keyword evidence="8" id="KW-0732">Signal</keyword>
<dbReference type="PANTHER" id="PTHR31297:SF41">
    <property type="entry name" value="ENDOGLUCANASE, PUTATIVE (AFU_ORTHOLOGUE AFUA_5G01830)-RELATED"/>
    <property type="match status" value="1"/>
</dbReference>
<keyword evidence="11" id="KW-1185">Reference proteome</keyword>
<dbReference type="Proteomes" id="UP000016662">
    <property type="component" value="Unassembled WGS sequence"/>
</dbReference>
<sequence>MKFWKRLTACALTAAMAAGFAGCGSSGGDASKKEDSDKEDAVIPYDSDFTIGVDKIAEAMGAGWNVGNQLEANSGGKVNETVWGNPEITQELISAVADAGFTTVRVPVSYLDRIDDANGYQVDSAWLDRVEEVVQYCYNEGLYVIINMHGDGYNSIDGGWFLVNGEDQDMIREKYEAVWKQIAERFAKYDEHLIFESMNEESDGTYDGDPNKEYYANLNQYNQIFVDTVRGTGEKNTHRWLLVPGWNTNIEYTIGDYGFEMPTDEKCSAGESRMMVSVHYYDPWDYCGIEDLKTILWGEYGDNLIEVNGFPKMNKAKWGDESYLDDLFSRMQEKFVKNDIPVIIGEYGCIDKSSAYADFAGQIQGNRAYWDGYVAGKAASMGMIPVYWDNGFNGVYGFGLFDRNTYEQTQPEIISTILKAVKNKDPKAGLDTVVENKVEKTDDAHAYIGIQTEVYTFRNTCSDAKYGKDTDYFNTLIKWGEDDQIIDTGAKFTDATISADGTYTVSVDGYDFSSDSSKLNMLFVSTDFAFNNTLKVSDVVVKCDDQEIPIDKPLVMADDQGNFYMELVNIYNTDLAALDYTMPKNSFSITFTIEGMDSVLAA</sequence>
<dbReference type="EMBL" id="AWVF01000109">
    <property type="protein sequence ID" value="ERJ96686.1"/>
    <property type="molecule type" value="Genomic_DNA"/>
</dbReference>
<dbReference type="PATRIC" id="fig|411473.3.peg.769"/>
<dbReference type="InterPro" id="IPR001547">
    <property type="entry name" value="Glyco_hydro_5"/>
</dbReference>
<keyword evidence="5 7" id="KW-0326">Glycosidase</keyword>
<dbReference type="GO" id="GO:0009986">
    <property type="term" value="C:cell surface"/>
    <property type="evidence" value="ECO:0007669"/>
    <property type="project" value="TreeGrafter"/>
</dbReference>
<evidence type="ECO:0000313" key="10">
    <source>
        <dbReference type="EMBL" id="ERJ96686.1"/>
    </source>
</evidence>